<evidence type="ECO:0000256" key="1">
    <source>
        <dbReference type="SAM" id="Phobius"/>
    </source>
</evidence>
<keyword evidence="1" id="KW-0472">Membrane</keyword>
<name>A0A2T5U4D7_9SPHN</name>
<evidence type="ECO:0000313" key="2">
    <source>
        <dbReference type="EMBL" id="PTW46310.1"/>
    </source>
</evidence>
<dbReference type="OrthoDB" id="7582734at2"/>
<evidence type="ECO:0000313" key="3">
    <source>
        <dbReference type="Proteomes" id="UP000244013"/>
    </source>
</evidence>
<keyword evidence="1" id="KW-1133">Transmembrane helix</keyword>
<protein>
    <submittedName>
        <fullName evidence="2">Uncharacterized protein</fullName>
    </submittedName>
</protein>
<organism evidence="2 3">
    <name type="scientific">Sphingomonas faeni</name>
    <dbReference type="NCBI Taxonomy" id="185950"/>
    <lineage>
        <taxon>Bacteria</taxon>
        <taxon>Pseudomonadati</taxon>
        <taxon>Pseudomonadota</taxon>
        <taxon>Alphaproteobacteria</taxon>
        <taxon>Sphingomonadales</taxon>
        <taxon>Sphingomonadaceae</taxon>
        <taxon>Sphingomonas</taxon>
    </lineage>
</organism>
<dbReference type="EMBL" id="QAYE01000005">
    <property type="protein sequence ID" value="PTW46310.1"/>
    <property type="molecule type" value="Genomic_DNA"/>
</dbReference>
<dbReference type="AlphaFoldDB" id="A0A2T5U4D7"/>
<sequence>MGAPVLWSASGGLAVLAVVAGLGERRRRRRRDPDSVGWVDWPTVQMLALIGLAVTIGLAFKT</sequence>
<accession>A0A2T5U4D7</accession>
<proteinExistence type="predicted"/>
<feature type="transmembrane region" description="Helical" evidence="1">
    <location>
        <begin position="6"/>
        <end position="23"/>
    </location>
</feature>
<comment type="caution">
    <text evidence="2">The sequence shown here is derived from an EMBL/GenBank/DDBJ whole genome shotgun (WGS) entry which is preliminary data.</text>
</comment>
<keyword evidence="1" id="KW-0812">Transmembrane</keyword>
<reference evidence="2 3" key="1">
    <citation type="submission" date="2018-04" db="EMBL/GenBank/DDBJ databases">
        <title>Genomic Encyclopedia of Type Strains, Phase III (KMG-III): the genomes of soil and plant-associated and newly described type strains.</title>
        <authorList>
            <person name="Whitman W."/>
        </authorList>
    </citation>
    <scope>NUCLEOTIDE SEQUENCE [LARGE SCALE GENOMIC DNA]</scope>
    <source>
        <strain evidence="2 3">MA-olki</strain>
    </source>
</reference>
<gene>
    <name evidence="2" type="ORF">C8J25_10590</name>
</gene>
<dbReference type="Proteomes" id="UP000244013">
    <property type="component" value="Unassembled WGS sequence"/>
</dbReference>
<feature type="transmembrane region" description="Helical" evidence="1">
    <location>
        <begin position="35"/>
        <end position="60"/>
    </location>
</feature>